<dbReference type="SUPFAM" id="SSF53720">
    <property type="entry name" value="ALDH-like"/>
    <property type="match status" value="1"/>
</dbReference>
<reference evidence="3" key="1">
    <citation type="submission" date="2016-10" db="EMBL/GenBank/DDBJ databases">
        <authorList>
            <person name="Varghese N."/>
            <person name="Submissions S."/>
        </authorList>
    </citation>
    <scope>NUCLEOTIDE SEQUENCE [LARGE SCALE GENOMIC DNA]</scope>
    <source>
        <strain evidence="3">NLAE-zl-G277</strain>
    </source>
</reference>
<protein>
    <submittedName>
        <fullName evidence="2">Acyl-CoA reductase (LuxC)</fullName>
    </submittedName>
</protein>
<proteinExistence type="predicted"/>
<dbReference type="Proteomes" id="UP000198508">
    <property type="component" value="Unassembled WGS sequence"/>
</dbReference>
<dbReference type="GO" id="GO:0008218">
    <property type="term" value="P:bioluminescence"/>
    <property type="evidence" value="ECO:0007669"/>
    <property type="project" value="InterPro"/>
</dbReference>
<gene>
    <name evidence="2" type="ORF">SAMN05216313_11943</name>
</gene>
<dbReference type="RefSeq" id="WP_092366358.1">
    <property type="nucleotide sequence ID" value="NZ_FOIM01000019.1"/>
</dbReference>
<accession>A0A1I0I4C7</accession>
<keyword evidence="3" id="KW-1185">Reference proteome</keyword>
<sequence>MRYEVLKARLAGTLAGPTLEAETVIGACDILAREILDGKYDRVLEMALGAGMDRGQGADSVMAQGADSVTAQGADSVMAQGADSVMARGADSVMVQSADSVTAQGADSVTAQGADVVMAQGADSVMAQGADSVTAQGADSVTAQGADSVTAQGADSVIAQARRAARFLSRPCLEERLRWELPPSPEGVRRYPLGVLLHIGAGNMEGLPAYSVVEGLLAGNINLLKLPEHDNGISSFLLRRLVNIEPKLGPYLYVFRISSTDRAAMKRLTSLADGIAVWGGNEAVRGVRELAGPSVKLIEWGHKISFAYVTLKGVRGQGGGRQLRLLARHMLDTGQVLCSSCQGIYLETKDETELEEFSKYFLEILESEALLRPSADIGARARNTLRVQCSSLEAAAYGGKHVFSGTRTSVTLKNDPRPEVSLMYGNCWVKSLPKPDILPVLRDNSGYLQTVALICGEEEREMLAHLFWRAGAVRVCSAGDMSGLPEHGFQPHDGELPLRRYSKYVT</sequence>
<keyword evidence="1" id="KW-0521">NADP</keyword>
<name>A0A1I0I4C7_9FIRM</name>
<dbReference type="AlphaFoldDB" id="A0A1I0I4C7"/>
<dbReference type="Pfam" id="PF05893">
    <property type="entry name" value="LuxC"/>
    <property type="match status" value="1"/>
</dbReference>
<dbReference type="GO" id="GO:0003995">
    <property type="term" value="F:acyl-CoA dehydrogenase activity"/>
    <property type="evidence" value="ECO:0007669"/>
    <property type="project" value="InterPro"/>
</dbReference>
<organism evidence="2 3">
    <name type="scientific">Enterocloster lavalensis</name>
    <dbReference type="NCBI Taxonomy" id="460384"/>
    <lineage>
        <taxon>Bacteria</taxon>
        <taxon>Bacillati</taxon>
        <taxon>Bacillota</taxon>
        <taxon>Clostridia</taxon>
        <taxon>Lachnospirales</taxon>
        <taxon>Lachnospiraceae</taxon>
        <taxon>Enterocloster</taxon>
    </lineage>
</organism>
<dbReference type="InterPro" id="IPR016161">
    <property type="entry name" value="Ald_DH/histidinol_DH"/>
</dbReference>
<dbReference type="EMBL" id="FOIM01000019">
    <property type="protein sequence ID" value="SET91468.1"/>
    <property type="molecule type" value="Genomic_DNA"/>
</dbReference>
<evidence type="ECO:0000313" key="3">
    <source>
        <dbReference type="Proteomes" id="UP000198508"/>
    </source>
</evidence>
<dbReference type="GeneID" id="93279411"/>
<dbReference type="SUPFAM" id="SSF69349">
    <property type="entry name" value="Phage fibre proteins"/>
    <property type="match status" value="1"/>
</dbReference>
<dbReference type="STRING" id="460384.SAMN05216313_11943"/>
<evidence type="ECO:0000256" key="1">
    <source>
        <dbReference type="ARBA" id="ARBA00022857"/>
    </source>
</evidence>
<evidence type="ECO:0000313" key="2">
    <source>
        <dbReference type="EMBL" id="SET91468.1"/>
    </source>
</evidence>
<dbReference type="InterPro" id="IPR008670">
    <property type="entry name" value="CoA_reduct_LuxC"/>
</dbReference>